<proteinExistence type="predicted"/>
<protein>
    <submittedName>
        <fullName evidence="2">Uncharacterized protein</fullName>
    </submittedName>
</protein>
<keyword evidence="3" id="KW-1185">Reference proteome</keyword>
<sequence length="69" mass="7457">MTGPTASRQSSNSYLTRPGSSYVLDTSNLRNFNTSSPHSYEAAVNGDVLANEMQATSTSRTPTGPWKFL</sequence>
<comment type="caution">
    <text evidence="2">The sequence shown here is derived from an EMBL/GenBank/DDBJ whole genome shotgun (WGS) entry which is preliminary data.</text>
</comment>
<name>A0A7J7J3P3_BUGNE</name>
<reference evidence="2" key="1">
    <citation type="submission" date="2020-06" db="EMBL/GenBank/DDBJ databases">
        <title>Draft genome of Bugula neritina, a colonial animal packing powerful symbionts and potential medicines.</title>
        <authorList>
            <person name="Rayko M."/>
        </authorList>
    </citation>
    <scope>NUCLEOTIDE SEQUENCE [LARGE SCALE GENOMIC DNA]</scope>
    <source>
        <strain evidence="2">Kwan_BN1</strain>
    </source>
</reference>
<dbReference type="Proteomes" id="UP000593567">
    <property type="component" value="Unassembled WGS sequence"/>
</dbReference>
<dbReference type="EMBL" id="VXIV02003183">
    <property type="protein sequence ID" value="KAF6020271.1"/>
    <property type="molecule type" value="Genomic_DNA"/>
</dbReference>
<accession>A0A7J7J3P3</accession>
<evidence type="ECO:0000313" key="3">
    <source>
        <dbReference type="Proteomes" id="UP000593567"/>
    </source>
</evidence>
<feature type="region of interest" description="Disordered" evidence="1">
    <location>
        <begin position="1"/>
        <end position="20"/>
    </location>
</feature>
<evidence type="ECO:0000256" key="1">
    <source>
        <dbReference type="SAM" id="MobiDB-lite"/>
    </source>
</evidence>
<evidence type="ECO:0000313" key="2">
    <source>
        <dbReference type="EMBL" id="KAF6020271.1"/>
    </source>
</evidence>
<dbReference type="AlphaFoldDB" id="A0A7J7J3P3"/>
<organism evidence="2 3">
    <name type="scientific">Bugula neritina</name>
    <name type="common">Brown bryozoan</name>
    <name type="synonym">Sertularia neritina</name>
    <dbReference type="NCBI Taxonomy" id="10212"/>
    <lineage>
        <taxon>Eukaryota</taxon>
        <taxon>Metazoa</taxon>
        <taxon>Spiralia</taxon>
        <taxon>Lophotrochozoa</taxon>
        <taxon>Bryozoa</taxon>
        <taxon>Gymnolaemata</taxon>
        <taxon>Cheilostomatida</taxon>
        <taxon>Flustrina</taxon>
        <taxon>Buguloidea</taxon>
        <taxon>Bugulidae</taxon>
        <taxon>Bugula</taxon>
    </lineage>
</organism>
<gene>
    <name evidence="2" type="ORF">EB796_021402</name>
</gene>